<protein>
    <submittedName>
        <fullName evidence="1">DUF779 domain-containing protein</fullName>
    </submittedName>
</protein>
<organism evidence="1 2">
    <name type="scientific">Acididesulfobacter guangdongensis</name>
    <dbReference type="NCBI Taxonomy" id="2597225"/>
    <lineage>
        <taxon>Bacteria</taxon>
        <taxon>Deltaproteobacteria</taxon>
        <taxon>Candidatus Acidulodesulfobacterales</taxon>
        <taxon>Candidatus Acididesulfobacter</taxon>
    </lineage>
</organism>
<dbReference type="PIRSF" id="PIRSF009151">
    <property type="entry name" value="DUF779"/>
    <property type="match status" value="1"/>
</dbReference>
<dbReference type="InterPro" id="IPR008497">
    <property type="entry name" value="DUF779"/>
</dbReference>
<name>A0A519BEJ2_ACIG2</name>
<proteinExistence type="predicted"/>
<accession>A0A519BEJ2</accession>
<dbReference type="Proteomes" id="UP000316562">
    <property type="component" value="Unassembled WGS sequence"/>
</dbReference>
<dbReference type="Pfam" id="PF05610">
    <property type="entry name" value="DUF779"/>
    <property type="match status" value="1"/>
</dbReference>
<dbReference type="AlphaFoldDB" id="A0A519BEJ2"/>
<comment type="caution">
    <text evidence="1">The sequence shown here is derived from an EMBL/GenBank/DDBJ whole genome shotgun (WGS) entry which is preliminary data.</text>
</comment>
<reference evidence="1 2" key="1">
    <citation type="journal article" date="2019" name="ISME J.">
        <title>Insights into ecological role of a new deltaproteobacterial order Candidatus Acidulodesulfobacterales by metagenomics and metatranscriptomics.</title>
        <authorList>
            <person name="Tan S."/>
            <person name="Liu J."/>
            <person name="Fang Y."/>
            <person name="Hedlund B.P."/>
            <person name="Lian Z.H."/>
            <person name="Huang L.Y."/>
            <person name="Li J.T."/>
            <person name="Huang L.N."/>
            <person name="Li W.J."/>
            <person name="Jiang H.C."/>
            <person name="Dong H.L."/>
            <person name="Shu W.S."/>
        </authorList>
    </citation>
    <scope>NUCLEOTIDE SEQUENCE [LARGE SCALE GENOMIC DNA]</scope>
    <source>
        <strain evidence="1">AP2</strain>
    </source>
</reference>
<evidence type="ECO:0000313" key="1">
    <source>
        <dbReference type="EMBL" id="RZD15679.1"/>
    </source>
</evidence>
<sequence>MHIERISITEEAKAIVDKLREKHGELMFHQSGGCCDGSAPMCFSVDDFIVGSRDLMLGEVYGCKFYMAADQFEYYKNLHLTIDVVKGRGSSFSLEIPLGIRFIIRSRLFTDEEFENIMVPEILD</sequence>
<evidence type="ECO:0000313" key="2">
    <source>
        <dbReference type="Proteomes" id="UP000316562"/>
    </source>
</evidence>
<gene>
    <name evidence="1" type="ORF">EVJ46_09120</name>
</gene>
<dbReference type="EMBL" id="SGBC01000004">
    <property type="protein sequence ID" value="RZD15679.1"/>
    <property type="molecule type" value="Genomic_DNA"/>
</dbReference>